<accession>A0A512T0U2</accession>
<protein>
    <recommendedName>
        <fullName evidence="3">Pilus biosynthesis protein TadE</fullName>
    </recommendedName>
</protein>
<dbReference type="AlphaFoldDB" id="A0A512T0U2"/>
<dbReference type="InterPro" id="IPR049790">
    <property type="entry name" value="Rv3655c/TadE"/>
</dbReference>
<dbReference type="EMBL" id="BKBA01000008">
    <property type="protein sequence ID" value="GEQ13790.1"/>
    <property type="molecule type" value="Genomic_DNA"/>
</dbReference>
<gene>
    <name evidence="1" type="ORF">KLO01_18370</name>
</gene>
<organism evidence="1 2">
    <name type="scientific">Knoellia locipacati</name>
    <dbReference type="NCBI Taxonomy" id="882824"/>
    <lineage>
        <taxon>Bacteria</taxon>
        <taxon>Bacillati</taxon>
        <taxon>Actinomycetota</taxon>
        <taxon>Actinomycetes</taxon>
        <taxon>Micrococcales</taxon>
        <taxon>Intrasporangiaceae</taxon>
        <taxon>Knoellia</taxon>
    </lineage>
</organism>
<evidence type="ECO:0008006" key="3">
    <source>
        <dbReference type="Google" id="ProtNLM"/>
    </source>
</evidence>
<dbReference type="RefSeq" id="WP_222611961.1">
    <property type="nucleotide sequence ID" value="NZ_BAABDN010000001.1"/>
</dbReference>
<dbReference type="NCBIfam" id="NF041390">
    <property type="entry name" value="TadE_Rv3655c"/>
    <property type="match status" value="1"/>
</dbReference>
<evidence type="ECO:0000313" key="2">
    <source>
        <dbReference type="Proteomes" id="UP000321793"/>
    </source>
</evidence>
<sequence>MTRAARRESGMVTAEIAVALPALVLVLTLGLGAVTAMTDQLRCVDAARTGARLLARGEDVGQVRRQVAEQAPADARIALDVGAESVRVEVSADLPRVLAGLGVGARPRGVAHAVPEEPS</sequence>
<proteinExistence type="predicted"/>
<keyword evidence="2" id="KW-1185">Reference proteome</keyword>
<evidence type="ECO:0000313" key="1">
    <source>
        <dbReference type="EMBL" id="GEQ13790.1"/>
    </source>
</evidence>
<name>A0A512T0U2_9MICO</name>
<dbReference type="Proteomes" id="UP000321793">
    <property type="component" value="Unassembled WGS sequence"/>
</dbReference>
<comment type="caution">
    <text evidence="1">The sequence shown here is derived from an EMBL/GenBank/DDBJ whole genome shotgun (WGS) entry which is preliminary data.</text>
</comment>
<reference evidence="1 2" key="1">
    <citation type="submission" date="2019-07" db="EMBL/GenBank/DDBJ databases">
        <title>Whole genome shotgun sequence of Knoellia locipacati NBRC 109775.</title>
        <authorList>
            <person name="Hosoyama A."/>
            <person name="Uohara A."/>
            <person name="Ohji S."/>
            <person name="Ichikawa N."/>
        </authorList>
    </citation>
    <scope>NUCLEOTIDE SEQUENCE [LARGE SCALE GENOMIC DNA]</scope>
    <source>
        <strain evidence="1 2">NBRC 109775</strain>
    </source>
</reference>